<name>A0A2X3HKE9_KLEPN</name>
<evidence type="ECO:0000313" key="1">
    <source>
        <dbReference type="EMBL" id="SQC71225.1"/>
    </source>
</evidence>
<dbReference type="Gene3D" id="2.30.40.10">
    <property type="entry name" value="Urease, subunit C, domain 1"/>
    <property type="match status" value="1"/>
</dbReference>
<dbReference type="AlphaFoldDB" id="A0A2X3HKE9"/>
<proteinExistence type="predicted"/>
<dbReference type="GO" id="GO:0016810">
    <property type="term" value="F:hydrolase activity, acting on carbon-nitrogen (but not peptide) bonds"/>
    <property type="evidence" value="ECO:0007669"/>
    <property type="project" value="InterPro"/>
</dbReference>
<dbReference type="Proteomes" id="UP000251123">
    <property type="component" value="Unassembled WGS sequence"/>
</dbReference>
<dbReference type="SUPFAM" id="SSF51338">
    <property type="entry name" value="Composite domain of metallo-dependent hydrolases"/>
    <property type="match status" value="1"/>
</dbReference>
<dbReference type="EMBL" id="UASN01000023">
    <property type="protein sequence ID" value="SQC71225.1"/>
    <property type="molecule type" value="Genomic_DNA"/>
</dbReference>
<sequence>MKPLLLTNALIINEDLRYPADILIDKGRIQKIALAYSLPNGMAGY</sequence>
<reference evidence="1 2" key="1">
    <citation type="submission" date="2018-06" db="EMBL/GenBank/DDBJ databases">
        <authorList>
            <consortium name="Pathogen Informatics"/>
            <person name="Doyle S."/>
        </authorList>
    </citation>
    <scope>NUCLEOTIDE SEQUENCE [LARGE SCALE GENOMIC DNA]</scope>
    <source>
        <strain evidence="1 2">NCTC9601</strain>
    </source>
</reference>
<protein>
    <submittedName>
        <fullName evidence="1">Dihydroorotase</fullName>
    </submittedName>
</protein>
<dbReference type="InterPro" id="IPR011059">
    <property type="entry name" value="Metal-dep_hydrolase_composite"/>
</dbReference>
<gene>
    <name evidence="1" type="ORF">NCTC9601_06425</name>
</gene>
<organism evidence="1 2">
    <name type="scientific">Klebsiella pneumoniae</name>
    <dbReference type="NCBI Taxonomy" id="573"/>
    <lineage>
        <taxon>Bacteria</taxon>
        <taxon>Pseudomonadati</taxon>
        <taxon>Pseudomonadota</taxon>
        <taxon>Gammaproteobacteria</taxon>
        <taxon>Enterobacterales</taxon>
        <taxon>Enterobacteriaceae</taxon>
        <taxon>Klebsiella/Raoultella group</taxon>
        <taxon>Klebsiella</taxon>
        <taxon>Klebsiella pneumoniae complex</taxon>
    </lineage>
</organism>
<evidence type="ECO:0000313" key="2">
    <source>
        <dbReference type="Proteomes" id="UP000251123"/>
    </source>
</evidence>
<accession>A0A2X3HKE9</accession>